<feature type="region of interest" description="Disordered" evidence="10">
    <location>
        <begin position="338"/>
        <end position="369"/>
    </location>
</feature>
<dbReference type="PRINTS" id="PR00628">
    <property type="entry name" value="INSULINRSI"/>
</dbReference>
<dbReference type="SMART" id="SM01244">
    <property type="entry name" value="IRS"/>
    <property type="match status" value="1"/>
</dbReference>
<dbReference type="KEGG" id="tng:GSTEN00012930G001"/>
<dbReference type="PANTHER" id="PTHR10614">
    <property type="entry name" value="INSULIN RECEPTOR SUBSTRATE"/>
    <property type="match status" value="1"/>
</dbReference>
<evidence type="ECO:0000256" key="4">
    <source>
        <dbReference type="ARBA" id="ARBA00022604"/>
    </source>
</evidence>
<feature type="domain" description="PH" evidence="11">
    <location>
        <begin position="90"/>
        <end position="202"/>
    </location>
</feature>
<dbReference type="PROSITE" id="PS51064">
    <property type="entry name" value="IRS_PTB"/>
    <property type="match status" value="1"/>
</dbReference>
<gene>
    <name evidence="13" type="ORF">GSTENG00012930001</name>
</gene>
<feature type="compositionally biased region" description="Polar residues" evidence="10">
    <location>
        <begin position="615"/>
        <end position="629"/>
    </location>
</feature>
<organism evidence="13">
    <name type="scientific">Tetraodon nigroviridis</name>
    <name type="common">Spotted green pufferfish</name>
    <name type="synonym">Chelonodon nigroviridis</name>
    <dbReference type="NCBI Taxonomy" id="99883"/>
    <lineage>
        <taxon>Eukaryota</taxon>
        <taxon>Metazoa</taxon>
        <taxon>Chordata</taxon>
        <taxon>Craniata</taxon>
        <taxon>Vertebrata</taxon>
        <taxon>Euteleostomi</taxon>
        <taxon>Actinopterygii</taxon>
        <taxon>Neopterygii</taxon>
        <taxon>Teleostei</taxon>
        <taxon>Neoteleostei</taxon>
        <taxon>Acanthomorphata</taxon>
        <taxon>Eupercaria</taxon>
        <taxon>Tetraodontiformes</taxon>
        <taxon>Tetradontoidea</taxon>
        <taxon>Tetraodontidae</taxon>
        <taxon>Tetraodon</taxon>
    </lineage>
</organism>
<dbReference type="EMBL" id="CAAE01014201">
    <property type="protein sequence ID" value="CAF96048.1"/>
    <property type="molecule type" value="Genomic_DNA"/>
</dbReference>
<reference evidence="13" key="2">
    <citation type="submission" date="2004-02" db="EMBL/GenBank/DDBJ databases">
        <authorList>
            <consortium name="Genoscope"/>
            <consortium name="Whitehead Institute Centre for Genome Research"/>
        </authorList>
    </citation>
    <scope>NUCLEOTIDE SEQUENCE</scope>
</reference>
<dbReference type="PANTHER" id="PTHR10614:SF13">
    <property type="entry name" value="INSULIN RECEPTOR SUBSTRATE 1"/>
    <property type="match status" value="1"/>
</dbReference>
<evidence type="ECO:0000313" key="13">
    <source>
        <dbReference type="EMBL" id="CAF96048.1"/>
    </source>
</evidence>
<feature type="region of interest" description="Disordered" evidence="10">
    <location>
        <begin position="697"/>
        <end position="754"/>
    </location>
</feature>
<evidence type="ECO:0000259" key="11">
    <source>
        <dbReference type="PROSITE" id="PS50003"/>
    </source>
</evidence>
<comment type="function">
    <text evidence="9">Activates phosphatidylinositol 3-kinase when bound to the regulatory p85 subunit. May mediate the control of various cellular processes by insulin-like peptides. When phosphorylated by the insulin receptor binds specifically to various cellular proteins containing SH2 domains. Involved in control of cell proliferation, cell size, and body and organ growth throughout development. Also has a role in a signaling pathway controlling the physiological response required to endure periods of low nutrient conditions. Insulin/insulin-like growth factor (IGF) signaling pathway has a role in regulating aging and is necessary in the ovary for vitellogenic maturation.</text>
</comment>
<accession>Q4STI4</accession>
<dbReference type="GO" id="GO:0043548">
    <property type="term" value="F:phosphatidylinositol 3-kinase binding"/>
    <property type="evidence" value="ECO:0007669"/>
    <property type="project" value="TreeGrafter"/>
</dbReference>
<sequence length="754" mass="81125">MDEDAEDHSLTDTRSPEPSSRATQTWESPLCPPPWILAHQMERNPRDHLAGMQSSPPSPVAEEFFCSSQSSASLIPLAGALVMSLWPRSDVVKQGYLGKLERSHRRYFVLRAGSHTGPSRLEWYKNEQKFTAAKKSGGKAALFGSSKQGVIYLRCCLGVSRISSARRGHTVALYAKDQTVVLVAEEQWGQEEWYLAVKKLIEEERKDDECGEGFSEEDDGYCTLPAAPLFREVWPVTVKARGLGCSKSLTGESRLCLTASSLILVRVGVSSDLPSVTMPLLSVRRFGHLEGSFYLELGRSAPSGAGEVWMEAQDQAAQNIHEAVREAVRSMRLLPSVPHSPASTAHSHTLPSQRCRPRCKDRPAMARSPGEPQLLCAASRRLRGDGEPTEARLAQLPGSPGVAAASTQIHHSQTQTATGSRFRVVKLDTNSEPFRKGRWTCTEYYEKEVPHPTTAEAPKGGEAGGAESEAGTVAPAVQPPHSPYQPPGQDFTSPQAVQSPPQGLAQSAPLSFVSPQEVVGGAPAQKPGVPLAFAPAAPQTVVGPPPAGIAHQLASVVDPHQAEVGYGAAPQLHAGLMAVGGVRPPDFIQPTAPFQTQVQSLQPHLPAGPPGSPVPATQRSNAAAAQPTTRPGGFHRTAPEPPSADARPPPACRPPAPAHPGGYFPMEQWPPASPPSWRTPRSSCSSTRACWVCPDWPEEKGRWRPSQPSGRWPTWACQRRPAPSWPPSPPASELSTKEERTGEPPAVCRHQRVA</sequence>
<dbReference type="GO" id="GO:0005829">
    <property type="term" value="C:cytosol"/>
    <property type="evidence" value="ECO:0007669"/>
    <property type="project" value="TreeGrafter"/>
</dbReference>
<dbReference type="GO" id="GO:0048477">
    <property type="term" value="P:oogenesis"/>
    <property type="evidence" value="ECO:0007669"/>
    <property type="project" value="UniProtKB-KW"/>
</dbReference>
<dbReference type="InterPro" id="IPR001849">
    <property type="entry name" value="PH_domain"/>
</dbReference>
<keyword evidence="7" id="KW-0896">Oogenesis</keyword>
<dbReference type="SUPFAM" id="SSF50729">
    <property type="entry name" value="PH domain-like"/>
    <property type="match status" value="2"/>
</dbReference>
<dbReference type="PROSITE" id="PS50003">
    <property type="entry name" value="PH_DOMAIN"/>
    <property type="match status" value="1"/>
</dbReference>
<dbReference type="GO" id="GO:0008286">
    <property type="term" value="P:insulin receptor signaling pathway"/>
    <property type="evidence" value="ECO:0007669"/>
    <property type="project" value="InterPro"/>
</dbReference>
<protein>
    <recommendedName>
        <fullName evidence="2">Insulin receptor substrate 1</fullName>
    </recommendedName>
    <alternativeName>
        <fullName evidence="8">Protein chico</fullName>
    </alternativeName>
</protein>
<evidence type="ECO:0000256" key="5">
    <source>
        <dbReference type="ARBA" id="ARBA00022737"/>
    </source>
</evidence>
<evidence type="ECO:0000256" key="9">
    <source>
        <dbReference type="ARBA" id="ARBA00046145"/>
    </source>
</evidence>
<feature type="compositionally biased region" description="Pro residues" evidence="10">
    <location>
        <begin position="477"/>
        <end position="486"/>
    </location>
</feature>
<keyword evidence="5" id="KW-0677">Repeat</keyword>
<dbReference type="SMART" id="SM00233">
    <property type="entry name" value="PH"/>
    <property type="match status" value="1"/>
</dbReference>
<dbReference type="Gene3D" id="2.30.29.30">
    <property type="entry name" value="Pleckstrin-homology domain (PH domain)/Phosphotyrosine-binding domain (PTB)"/>
    <property type="match status" value="2"/>
</dbReference>
<comment type="subunit">
    <text evidence="1">Bindings to phosphatidylinositol 3-kinase and SHP2.</text>
</comment>
<dbReference type="InterPro" id="IPR002404">
    <property type="entry name" value="IRS_PTB"/>
</dbReference>
<dbReference type="GO" id="GO:0005158">
    <property type="term" value="F:insulin receptor binding"/>
    <property type="evidence" value="ECO:0007669"/>
    <property type="project" value="InterPro"/>
</dbReference>
<evidence type="ECO:0000256" key="6">
    <source>
        <dbReference type="ARBA" id="ARBA00022782"/>
    </source>
</evidence>
<evidence type="ECO:0000256" key="10">
    <source>
        <dbReference type="SAM" id="MobiDB-lite"/>
    </source>
</evidence>
<evidence type="ECO:0000256" key="7">
    <source>
        <dbReference type="ARBA" id="ARBA00022943"/>
    </source>
</evidence>
<keyword evidence="3" id="KW-0597">Phosphoprotein</keyword>
<feature type="compositionally biased region" description="Polar residues" evidence="10">
    <location>
        <begin position="16"/>
        <end position="27"/>
    </location>
</feature>
<evidence type="ECO:0000259" key="12">
    <source>
        <dbReference type="PROSITE" id="PS51064"/>
    </source>
</evidence>
<reference evidence="13" key="1">
    <citation type="journal article" date="2004" name="Nature">
        <title>Genome duplication in the teleost fish Tetraodon nigroviridis reveals the early vertebrate proto-karyotype.</title>
        <authorList>
            <person name="Jaillon O."/>
            <person name="Aury J.-M."/>
            <person name="Brunet F."/>
            <person name="Petit J.-L."/>
            <person name="Stange-Thomann N."/>
            <person name="Mauceli E."/>
            <person name="Bouneau L."/>
            <person name="Fischer C."/>
            <person name="Ozouf-Costaz C."/>
            <person name="Bernot A."/>
            <person name="Nicaud S."/>
            <person name="Jaffe D."/>
            <person name="Fisher S."/>
            <person name="Lutfalla G."/>
            <person name="Dossat C."/>
            <person name="Segurens B."/>
            <person name="Dasilva C."/>
            <person name="Salanoubat M."/>
            <person name="Levy M."/>
            <person name="Boudet N."/>
            <person name="Castellano S."/>
            <person name="Anthouard V."/>
            <person name="Jubin C."/>
            <person name="Castelli V."/>
            <person name="Katinka M."/>
            <person name="Vacherie B."/>
            <person name="Biemont C."/>
            <person name="Skalli Z."/>
            <person name="Cattolico L."/>
            <person name="Poulain J."/>
            <person name="De Berardinis V."/>
            <person name="Cruaud C."/>
            <person name="Duprat S."/>
            <person name="Brottier P."/>
            <person name="Coutanceau J.-P."/>
            <person name="Gouzy J."/>
            <person name="Parra G."/>
            <person name="Lardier G."/>
            <person name="Chapple C."/>
            <person name="McKernan K.J."/>
            <person name="McEwan P."/>
            <person name="Bosak S."/>
            <person name="Kellis M."/>
            <person name="Volff J.-N."/>
            <person name="Guigo R."/>
            <person name="Zody M.C."/>
            <person name="Mesirov J."/>
            <person name="Lindblad-Toh K."/>
            <person name="Birren B."/>
            <person name="Nusbaum C."/>
            <person name="Kahn D."/>
            <person name="Robinson-Rechavi M."/>
            <person name="Laudet V."/>
            <person name="Schachter V."/>
            <person name="Quetier F."/>
            <person name="Saurin W."/>
            <person name="Scarpelli C."/>
            <person name="Wincker P."/>
            <person name="Lander E.S."/>
            <person name="Weissenbach J."/>
            <person name="Roest Crollius H."/>
        </authorList>
    </citation>
    <scope>NUCLEOTIDE SEQUENCE [LARGE SCALE GENOMIC DNA]</scope>
</reference>
<comment type="caution">
    <text evidence="13">The sequence shown here is derived from an EMBL/GenBank/DDBJ whole genome shotgun (WGS) entry which is preliminary data.</text>
</comment>
<evidence type="ECO:0000256" key="8">
    <source>
        <dbReference type="ARBA" id="ARBA00033282"/>
    </source>
</evidence>
<dbReference type="AlphaFoldDB" id="Q4STI4"/>
<dbReference type="CDD" id="cd01257">
    <property type="entry name" value="PH_IRS"/>
    <property type="match status" value="1"/>
</dbReference>
<proteinExistence type="predicted"/>
<feature type="region of interest" description="Disordered" evidence="10">
    <location>
        <begin position="450"/>
        <end position="507"/>
    </location>
</feature>
<dbReference type="InterPro" id="IPR039011">
    <property type="entry name" value="IRS"/>
</dbReference>
<feature type="region of interest" description="Disordered" evidence="10">
    <location>
        <begin position="598"/>
        <end position="681"/>
    </location>
</feature>
<evidence type="ECO:0000256" key="1">
    <source>
        <dbReference type="ARBA" id="ARBA00011440"/>
    </source>
</evidence>
<keyword evidence="6" id="KW-0221">Differentiation</keyword>
<feature type="compositionally biased region" description="Pro residues" evidence="10">
    <location>
        <begin position="639"/>
        <end position="658"/>
    </location>
</feature>
<feature type="compositionally biased region" description="Polar residues" evidence="10">
    <location>
        <begin position="341"/>
        <end position="352"/>
    </location>
</feature>
<dbReference type="SMART" id="SM00310">
    <property type="entry name" value="PTBI"/>
    <property type="match status" value="1"/>
</dbReference>
<dbReference type="CDD" id="cd01204">
    <property type="entry name" value="PTB_IRS"/>
    <property type="match status" value="1"/>
</dbReference>
<dbReference type="GO" id="GO:0005886">
    <property type="term" value="C:plasma membrane"/>
    <property type="evidence" value="ECO:0007669"/>
    <property type="project" value="TreeGrafter"/>
</dbReference>
<evidence type="ECO:0000256" key="2">
    <source>
        <dbReference type="ARBA" id="ARBA00015710"/>
    </source>
</evidence>
<feature type="region of interest" description="Disordered" evidence="10">
    <location>
        <begin position="1"/>
        <end position="28"/>
    </location>
</feature>
<feature type="compositionally biased region" description="Low complexity" evidence="10">
    <location>
        <begin position="455"/>
        <end position="471"/>
    </location>
</feature>
<dbReference type="OrthoDB" id="946068at2759"/>
<feature type="domain" description="IRS-type PTB" evidence="12">
    <location>
        <begin position="230"/>
        <end position="336"/>
    </location>
</feature>
<name>Q4STI4_TETNG</name>
<dbReference type="Pfam" id="PF02174">
    <property type="entry name" value="IRS"/>
    <property type="match status" value="1"/>
</dbReference>
<feature type="compositionally biased region" description="Polar residues" evidence="10">
    <location>
        <begin position="490"/>
        <end position="507"/>
    </location>
</feature>
<evidence type="ECO:0000256" key="3">
    <source>
        <dbReference type="ARBA" id="ARBA00022553"/>
    </source>
</evidence>
<keyword evidence="4" id="KW-0341">Growth regulation</keyword>
<dbReference type="InterPro" id="IPR011993">
    <property type="entry name" value="PH-like_dom_sf"/>
</dbReference>